<dbReference type="AlphaFoldDB" id="A0AAD9XW12"/>
<dbReference type="EMBL" id="VYYT01000821">
    <property type="protein sequence ID" value="KAK2729219.1"/>
    <property type="molecule type" value="Genomic_DNA"/>
</dbReference>
<organism evidence="1 2">
    <name type="scientific">Colletotrichum kahawae</name>
    <name type="common">Coffee berry disease fungus</name>
    <dbReference type="NCBI Taxonomy" id="34407"/>
    <lineage>
        <taxon>Eukaryota</taxon>
        <taxon>Fungi</taxon>
        <taxon>Dikarya</taxon>
        <taxon>Ascomycota</taxon>
        <taxon>Pezizomycotina</taxon>
        <taxon>Sordariomycetes</taxon>
        <taxon>Hypocreomycetidae</taxon>
        <taxon>Glomerellales</taxon>
        <taxon>Glomerellaceae</taxon>
        <taxon>Colletotrichum</taxon>
        <taxon>Colletotrichum gloeosporioides species complex</taxon>
    </lineage>
</organism>
<proteinExistence type="predicted"/>
<keyword evidence="2" id="KW-1185">Reference proteome</keyword>
<evidence type="ECO:0000313" key="1">
    <source>
        <dbReference type="EMBL" id="KAK2729219.1"/>
    </source>
</evidence>
<name>A0AAD9XW12_COLKA</name>
<comment type="caution">
    <text evidence="1">The sequence shown here is derived from an EMBL/GenBank/DDBJ whole genome shotgun (WGS) entry which is preliminary data.</text>
</comment>
<reference evidence="1" key="1">
    <citation type="submission" date="2023-02" db="EMBL/GenBank/DDBJ databases">
        <title>Colletotrichum kahawae CIFC_Que2 genome sequencing and assembly.</title>
        <authorList>
            <person name="Baroncelli R."/>
        </authorList>
    </citation>
    <scope>NUCLEOTIDE SEQUENCE</scope>
    <source>
        <strain evidence="1">CIFC_Que2</strain>
    </source>
</reference>
<sequence length="93" mass="9874">MVKIDDEIAPKLVIINTALDNVSSSESNSKIDKTVSNIAIAISDVCSAESVTKIDEKVNGIDVTMIQCQDSATARGAISSPLTRPRVVAKDTR</sequence>
<dbReference type="Proteomes" id="UP001281614">
    <property type="component" value="Unassembled WGS sequence"/>
</dbReference>
<accession>A0AAD9XW12</accession>
<gene>
    <name evidence="1" type="ORF">CKAH01_10426</name>
</gene>
<protein>
    <submittedName>
        <fullName evidence="1">Uncharacterized protein</fullName>
    </submittedName>
</protein>
<evidence type="ECO:0000313" key="2">
    <source>
        <dbReference type="Proteomes" id="UP001281614"/>
    </source>
</evidence>